<proteinExistence type="predicted"/>
<protein>
    <submittedName>
        <fullName evidence="2">Uncharacterized protein</fullName>
    </submittedName>
</protein>
<keyword evidence="1" id="KW-0812">Transmembrane</keyword>
<evidence type="ECO:0000313" key="2">
    <source>
        <dbReference type="EMBL" id="AUV83516.1"/>
    </source>
</evidence>
<dbReference type="Proteomes" id="UP000236584">
    <property type="component" value="Chromosome"/>
</dbReference>
<evidence type="ECO:0000313" key="3">
    <source>
        <dbReference type="Proteomes" id="UP000236584"/>
    </source>
</evidence>
<sequence>MTGLPLFGCVVVAAFVATNPTFTLLLLVVGGLVALLVGAVVGALLAALDVALDRVAVRLVS</sequence>
<feature type="transmembrane region" description="Helical" evidence="1">
    <location>
        <begin position="24"/>
        <end position="48"/>
    </location>
</feature>
<keyword evidence="1" id="KW-0472">Membrane</keyword>
<reference evidence="2 3" key="1">
    <citation type="submission" date="2018-01" db="EMBL/GenBank/DDBJ databases">
        <title>Complete genome sequence of Salinigranum rubrum GX10T, an extremely halophilic archaeon isolated from a marine solar saltern.</title>
        <authorList>
            <person name="Han S."/>
        </authorList>
    </citation>
    <scope>NUCLEOTIDE SEQUENCE [LARGE SCALE GENOMIC DNA]</scope>
    <source>
        <strain evidence="2 3">GX10</strain>
    </source>
</reference>
<dbReference type="AlphaFoldDB" id="A0A2I8VNK9"/>
<accession>A0A2I8VNK9</accession>
<dbReference type="GeneID" id="35594279"/>
<dbReference type="RefSeq" id="WP_103427205.1">
    <property type="nucleotide sequence ID" value="NZ_CP026309.1"/>
</dbReference>
<dbReference type="EMBL" id="CP026309">
    <property type="protein sequence ID" value="AUV83516.1"/>
    <property type="molecule type" value="Genomic_DNA"/>
</dbReference>
<keyword evidence="1" id="KW-1133">Transmembrane helix</keyword>
<name>A0A2I8VNK9_9EURY</name>
<dbReference type="KEGG" id="srub:C2R22_19265"/>
<keyword evidence="3" id="KW-1185">Reference proteome</keyword>
<evidence type="ECO:0000256" key="1">
    <source>
        <dbReference type="SAM" id="Phobius"/>
    </source>
</evidence>
<organism evidence="2 3">
    <name type="scientific">Salinigranum rubrum</name>
    <dbReference type="NCBI Taxonomy" id="755307"/>
    <lineage>
        <taxon>Archaea</taxon>
        <taxon>Methanobacteriati</taxon>
        <taxon>Methanobacteriota</taxon>
        <taxon>Stenosarchaea group</taxon>
        <taxon>Halobacteria</taxon>
        <taxon>Halobacteriales</taxon>
        <taxon>Haloferacaceae</taxon>
        <taxon>Salinigranum</taxon>
    </lineage>
</organism>
<gene>
    <name evidence="2" type="ORF">C2R22_19265</name>
</gene>